<dbReference type="SUPFAM" id="SSF143631">
    <property type="entry name" value="ApbE-like"/>
    <property type="match status" value="1"/>
</dbReference>
<dbReference type="PANTHER" id="PTHR30040">
    <property type="entry name" value="THIAMINE BIOSYNTHESIS LIPOPROTEIN APBE"/>
    <property type="match status" value="1"/>
</dbReference>
<evidence type="ECO:0000256" key="4">
    <source>
        <dbReference type="ARBA" id="ARBA00022630"/>
    </source>
</evidence>
<dbReference type="Gene3D" id="3.10.520.10">
    <property type="entry name" value="ApbE-like domains"/>
    <property type="match status" value="1"/>
</dbReference>
<reference evidence="13" key="1">
    <citation type="journal article" date="2021" name="Syst. Appl. Microbiol.">
        <title>Roseomonas hellenica sp. nov., isolated from roots of wild-growing Alkanna tinctoria.</title>
        <authorList>
            <person name="Rat A."/>
            <person name="Naranjo H.D."/>
            <person name="Lebbe L."/>
            <person name="Cnockaert M."/>
            <person name="Krigas N."/>
            <person name="Grigoriadou K."/>
            <person name="Maloupa E."/>
            <person name="Willems A."/>
        </authorList>
    </citation>
    <scope>NUCLEOTIDE SEQUENCE [LARGE SCALE GENOMIC DNA]</scope>
    <source>
        <strain evidence="13">LMG 31159</strain>
    </source>
</reference>
<evidence type="ECO:0000313" key="13">
    <source>
        <dbReference type="Proteomes" id="UP000698752"/>
    </source>
</evidence>
<keyword evidence="13" id="KW-1185">Reference proteome</keyword>
<accession>A0ABS5EL90</accession>
<evidence type="ECO:0000256" key="10">
    <source>
        <dbReference type="ARBA" id="ARBA00048540"/>
    </source>
</evidence>
<keyword evidence="7 11" id="KW-0274">FAD</keyword>
<keyword evidence="6 11" id="KW-0479">Metal-binding</keyword>
<name>A0ABS5EL90_9PROT</name>
<comment type="catalytic activity">
    <reaction evidence="10 11">
        <text>L-threonyl-[protein] + FAD = FMN-L-threonyl-[protein] + AMP + H(+)</text>
        <dbReference type="Rhea" id="RHEA:36847"/>
        <dbReference type="Rhea" id="RHEA-COMP:11060"/>
        <dbReference type="Rhea" id="RHEA-COMP:11061"/>
        <dbReference type="ChEBI" id="CHEBI:15378"/>
        <dbReference type="ChEBI" id="CHEBI:30013"/>
        <dbReference type="ChEBI" id="CHEBI:57692"/>
        <dbReference type="ChEBI" id="CHEBI:74257"/>
        <dbReference type="ChEBI" id="CHEBI:456215"/>
        <dbReference type="EC" id="2.7.1.180"/>
    </reaction>
</comment>
<dbReference type="RefSeq" id="WP_211870510.1">
    <property type="nucleotide sequence ID" value="NZ_JAAEDI010000021.1"/>
</dbReference>
<dbReference type="InterPro" id="IPR024932">
    <property type="entry name" value="ApbE"/>
</dbReference>
<evidence type="ECO:0000256" key="3">
    <source>
        <dbReference type="ARBA" id="ARBA00016337"/>
    </source>
</evidence>
<protein>
    <recommendedName>
        <fullName evidence="3 11">FAD:protein FMN transferase</fullName>
        <ecNumber evidence="2 11">2.7.1.180</ecNumber>
    </recommendedName>
    <alternativeName>
        <fullName evidence="9 11">Flavin transferase</fullName>
    </alternativeName>
</protein>
<gene>
    <name evidence="12" type="ORF">GXW78_19155</name>
</gene>
<evidence type="ECO:0000256" key="9">
    <source>
        <dbReference type="ARBA" id="ARBA00031306"/>
    </source>
</evidence>
<evidence type="ECO:0000256" key="7">
    <source>
        <dbReference type="ARBA" id="ARBA00022827"/>
    </source>
</evidence>
<proteinExistence type="inferred from homology"/>
<organism evidence="12 13">
    <name type="scientific">Neoroseomonas terrae</name>
    <dbReference type="NCBI Taxonomy" id="424799"/>
    <lineage>
        <taxon>Bacteria</taxon>
        <taxon>Pseudomonadati</taxon>
        <taxon>Pseudomonadota</taxon>
        <taxon>Alphaproteobacteria</taxon>
        <taxon>Acetobacterales</taxon>
        <taxon>Acetobacteraceae</taxon>
        <taxon>Neoroseomonas</taxon>
    </lineage>
</organism>
<keyword evidence="5 11" id="KW-0808">Transferase</keyword>
<comment type="similarity">
    <text evidence="11">Belongs to the ApbE family.</text>
</comment>
<dbReference type="GO" id="GO:0016740">
    <property type="term" value="F:transferase activity"/>
    <property type="evidence" value="ECO:0007669"/>
    <property type="project" value="UniProtKB-KW"/>
</dbReference>
<dbReference type="PANTHER" id="PTHR30040:SF2">
    <property type="entry name" value="FAD:PROTEIN FMN TRANSFERASE"/>
    <property type="match status" value="1"/>
</dbReference>
<evidence type="ECO:0000256" key="5">
    <source>
        <dbReference type="ARBA" id="ARBA00022679"/>
    </source>
</evidence>
<evidence type="ECO:0000256" key="1">
    <source>
        <dbReference type="ARBA" id="ARBA00001946"/>
    </source>
</evidence>
<comment type="cofactor">
    <cofactor evidence="1">
        <name>Mg(2+)</name>
        <dbReference type="ChEBI" id="CHEBI:18420"/>
    </cofactor>
</comment>
<evidence type="ECO:0000313" key="12">
    <source>
        <dbReference type="EMBL" id="MBR0651796.1"/>
    </source>
</evidence>
<dbReference type="EMBL" id="JAAEDI010000021">
    <property type="protein sequence ID" value="MBR0651796.1"/>
    <property type="molecule type" value="Genomic_DNA"/>
</dbReference>
<dbReference type="InterPro" id="IPR003374">
    <property type="entry name" value="ApbE-like_sf"/>
</dbReference>
<keyword evidence="8 11" id="KW-0460">Magnesium</keyword>
<sequence length="329" mass="34483">MHQLLIPTAFAPPAPPRDLPVQALHGETMGTTWSVRCVMDDDVASLRPAIERRLERVNAEMSSWRAGSDLCRFNRLPAGGAQMLPAGFRSVIGCALATAAATGGAFDPTMGPLVDLWGFGAVPTVHDGPPPDDEIAAALGRVGWQRLRFDAAGRLVQPGRVALDLSGIAKGYAVDLVAEGLEAVGVASYLVEIGGELGGRGVKPDGSPWWVALERPGQQGSPGYVVALHDLGVATSGDYRRRFEHGGTIYGHTIHPRSGRPTPPDIAAVTVLHRRCMQADALATALAVLGLPAGLDHAARHGIAALIVARDAAGRFIEHLSPALAAMLD</sequence>
<evidence type="ECO:0000256" key="6">
    <source>
        <dbReference type="ARBA" id="ARBA00022723"/>
    </source>
</evidence>
<evidence type="ECO:0000256" key="2">
    <source>
        <dbReference type="ARBA" id="ARBA00011955"/>
    </source>
</evidence>
<evidence type="ECO:0000256" key="8">
    <source>
        <dbReference type="ARBA" id="ARBA00022842"/>
    </source>
</evidence>
<keyword evidence="4 11" id="KW-0285">Flavoprotein</keyword>
<evidence type="ECO:0000256" key="11">
    <source>
        <dbReference type="PIRNR" id="PIRNR006268"/>
    </source>
</evidence>
<dbReference type="Proteomes" id="UP000698752">
    <property type="component" value="Unassembled WGS sequence"/>
</dbReference>
<dbReference type="PIRSF" id="PIRSF006268">
    <property type="entry name" value="ApbE"/>
    <property type="match status" value="1"/>
</dbReference>
<dbReference type="EC" id="2.7.1.180" evidence="2 11"/>
<comment type="caution">
    <text evidence="12">The sequence shown here is derived from an EMBL/GenBank/DDBJ whole genome shotgun (WGS) entry which is preliminary data.</text>
</comment>
<dbReference type="Pfam" id="PF02424">
    <property type="entry name" value="ApbE"/>
    <property type="match status" value="1"/>
</dbReference>